<dbReference type="Proteomes" id="UP000545037">
    <property type="component" value="Unassembled WGS sequence"/>
</dbReference>
<dbReference type="InterPro" id="IPR036291">
    <property type="entry name" value="NAD(P)-bd_dom_sf"/>
</dbReference>
<sequence>MAHILILGETGQVARALQRRLGGQHRLTVAGRAVLDLADPTAARAFVSDSEADVVINAAAYTAVDRAEGGLVGRALNATGRQGRLS</sequence>
<feature type="domain" description="RmlD-like substrate binding" evidence="1">
    <location>
        <begin position="3"/>
        <end position="69"/>
    </location>
</feature>
<dbReference type="InterPro" id="IPR029903">
    <property type="entry name" value="RmlD-like-bd"/>
</dbReference>
<dbReference type="AlphaFoldDB" id="A0A7W9CGQ3"/>
<dbReference type="SUPFAM" id="SSF51735">
    <property type="entry name" value="NAD(P)-binding Rossmann-fold domains"/>
    <property type="match status" value="1"/>
</dbReference>
<accession>A0A7W9CGQ3</accession>
<dbReference type="EMBL" id="JACHOR010000001">
    <property type="protein sequence ID" value="MBB5745310.1"/>
    <property type="molecule type" value="Genomic_DNA"/>
</dbReference>
<evidence type="ECO:0000259" key="1">
    <source>
        <dbReference type="Pfam" id="PF04321"/>
    </source>
</evidence>
<keyword evidence="3" id="KW-1185">Reference proteome</keyword>
<dbReference type="RefSeq" id="WP_183212205.1">
    <property type="nucleotide sequence ID" value="NZ_JACHOR010000001.1"/>
</dbReference>
<gene>
    <name evidence="2" type="ORF">GGR13_000882</name>
</gene>
<evidence type="ECO:0000313" key="3">
    <source>
        <dbReference type="Proteomes" id="UP000545037"/>
    </source>
</evidence>
<dbReference type="Pfam" id="PF04321">
    <property type="entry name" value="RmlD_sub_bind"/>
    <property type="match status" value="1"/>
</dbReference>
<comment type="caution">
    <text evidence="2">The sequence shown here is derived from an EMBL/GenBank/DDBJ whole genome shotgun (WGS) entry which is preliminary data.</text>
</comment>
<organism evidence="2 3">
    <name type="scientific">Brevundimonas variabilis</name>
    <dbReference type="NCBI Taxonomy" id="74312"/>
    <lineage>
        <taxon>Bacteria</taxon>
        <taxon>Pseudomonadati</taxon>
        <taxon>Pseudomonadota</taxon>
        <taxon>Alphaproteobacteria</taxon>
        <taxon>Caulobacterales</taxon>
        <taxon>Caulobacteraceae</taxon>
        <taxon>Brevundimonas</taxon>
    </lineage>
</organism>
<dbReference type="Gene3D" id="3.40.50.720">
    <property type="entry name" value="NAD(P)-binding Rossmann-like Domain"/>
    <property type="match status" value="1"/>
</dbReference>
<name>A0A7W9CGQ3_9CAUL</name>
<proteinExistence type="predicted"/>
<reference evidence="2 3" key="1">
    <citation type="submission" date="2020-08" db="EMBL/GenBank/DDBJ databases">
        <title>Genomic Encyclopedia of Type Strains, Phase IV (KMG-IV): sequencing the most valuable type-strain genomes for metagenomic binning, comparative biology and taxonomic classification.</title>
        <authorList>
            <person name="Goeker M."/>
        </authorList>
    </citation>
    <scope>NUCLEOTIDE SEQUENCE [LARGE SCALE GENOMIC DNA]</scope>
    <source>
        <strain evidence="2 3">DSM 4737</strain>
    </source>
</reference>
<evidence type="ECO:0000313" key="2">
    <source>
        <dbReference type="EMBL" id="MBB5745310.1"/>
    </source>
</evidence>
<protein>
    <submittedName>
        <fullName evidence="2">dTDP-4-dehydrorhamnose reductase</fullName>
    </submittedName>
</protein>